<keyword evidence="2" id="KW-1185">Reference proteome</keyword>
<proteinExistence type="predicted"/>
<dbReference type="PANTHER" id="PTHR14526">
    <property type="entry name" value="AURORA KINASE A AND NINEIN-INTERACTING PROTEIN"/>
    <property type="match status" value="1"/>
</dbReference>
<name>A0AA35PD70_9SAUR</name>
<dbReference type="EMBL" id="OX395133">
    <property type="protein sequence ID" value="CAI5781585.1"/>
    <property type="molecule type" value="Genomic_DNA"/>
</dbReference>
<dbReference type="PANTHER" id="PTHR14526:SF2">
    <property type="entry name" value="AURORA KINASE A AND NINEIN-INTERACTING PROTEIN"/>
    <property type="match status" value="1"/>
</dbReference>
<dbReference type="GO" id="GO:0000922">
    <property type="term" value="C:spindle pole"/>
    <property type="evidence" value="ECO:0007669"/>
    <property type="project" value="TreeGrafter"/>
</dbReference>
<evidence type="ECO:0000313" key="1">
    <source>
        <dbReference type="EMBL" id="CAI5781585.1"/>
    </source>
</evidence>
<dbReference type="InterPro" id="IPR029286">
    <property type="entry name" value="AUNIP"/>
</dbReference>
<dbReference type="GO" id="GO:0005813">
    <property type="term" value="C:centrosome"/>
    <property type="evidence" value="ECO:0007669"/>
    <property type="project" value="TreeGrafter"/>
</dbReference>
<gene>
    <name evidence="1" type="ORF">PODLI_1B014016</name>
</gene>
<sequence length="377" mass="41714">MKQKAKSPVQKQPESCGVWLDTSALKKRKIQSFMAKPVLRTLNQLSHCPLPTKAPLQCTKQTTISTFFSTQQAEEKKTNPNRRLAVASNRASKVNNHGLFRSGKTMLPADMLQEGGGWTQQTPGLHISPCNSTPPEAQTTTCILSTEIRDSAAERKDPQLLNFIQQLEEKRDPIHRTLSDLALREKNSGWEREKHTTLFPRSSQSLTVTSKDNKTPRRHRCPPSCYSSFMHSCDSENINPQLEQSTMEVKPLKSSNQSVAGLCLKINKAACNSDKGIEDSQVGLPMFTQDSEGHKVISHLFVQGRGKTSLQKKLLGDESNSVMSPSYHGCLGACCSAESWTHLSPGGSVSVLTDSSEKSCYDLLFTEDSEGNRVIKH</sequence>
<reference evidence="1" key="1">
    <citation type="submission" date="2022-12" db="EMBL/GenBank/DDBJ databases">
        <authorList>
            <person name="Alioto T."/>
            <person name="Alioto T."/>
            <person name="Gomez Garrido J."/>
        </authorList>
    </citation>
    <scope>NUCLEOTIDE SEQUENCE</scope>
</reference>
<dbReference type="GO" id="GO:0007051">
    <property type="term" value="P:spindle organization"/>
    <property type="evidence" value="ECO:0007669"/>
    <property type="project" value="TreeGrafter"/>
</dbReference>
<organism evidence="1 2">
    <name type="scientific">Podarcis lilfordi</name>
    <name type="common">Lilford's wall lizard</name>
    <dbReference type="NCBI Taxonomy" id="74358"/>
    <lineage>
        <taxon>Eukaryota</taxon>
        <taxon>Metazoa</taxon>
        <taxon>Chordata</taxon>
        <taxon>Craniata</taxon>
        <taxon>Vertebrata</taxon>
        <taxon>Euteleostomi</taxon>
        <taxon>Lepidosauria</taxon>
        <taxon>Squamata</taxon>
        <taxon>Bifurcata</taxon>
        <taxon>Unidentata</taxon>
        <taxon>Episquamata</taxon>
        <taxon>Laterata</taxon>
        <taxon>Lacertibaenia</taxon>
        <taxon>Lacertidae</taxon>
        <taxon>Podarcis</taxon>
    </lineage>
</organism>
<dbReference type="AlphaFoldDB" id="A0AA35PD70"/>
<protein>
    <recommendedName>
        <fullName evidence="3">Aurora kinase A and ninein interacting protein</fullName>
    </recommendedName>
</protein>
<evidence type="ECO:0000313" key="2">
    <source>
        <dbReference type="Proteomes" id="UP001178461"/>
    </source>
</evidence>
<evidence type="ECO:0008006" key="3">
    <source>
        <dbReference type="Google" id="ProtNLM"/>
    </source>
</evidence>
<dbReference type="Proteomes" id="UP001178461">
    <property type="component" value="Chromosome 8"/>
</dbReference>
<accession>A0AA35PD70</accession>